<name>A0A365GV51_9ACTN</name>
<protein>
    <submittedName>
        <fullName evidence="1">Uncharacterized protein</fullName>
    </submittedName>
</protein>
<reference evidence="1 2" key="1">
    <citation type="submission" date="2018-06" db="EMBL/GenBank/DDBJ databases">
        <title>Actinomadura craniellae sp. nov. isolated from marine sponge Craniella sp.</title>
        <authorList>
            <person name="Li L."/>
            <person name="Xu Q.H."/>
            <person name="Lin H.W."/>
            <person name="Lu Y.H."/>
        </authorList>
    </citation>
    <scope>NUCLEOTIDE SEQUENCE [LARGE SCALE GENOMIC DNA]</scope>
    <source>
        <strain evidence="1 2">LHW63021</strain>
    </source>
</reference>
<dbReference type="EMBL" id="QLYX01000027">
    <property type="protein sequence ID" value="RAY10661.1"/>
    <property type="molecule type" value="Genomic_DNA"/>
</dbReference>
<gene>
    <name evidence="1" type="ORF">DPM19_34465</name>
</gene>
<sequence>MIMSLRDSSGLITEPVEGTHESLLLQASSWIATGSCAPVVLKVQFQLLSTFDAVIPTMTGSHLDGKTAGSDEHRERHEATWKGDGGFHCNIDVAKRNDPGSEMIFGLDSL</sequence>
<proteinExistence type="predicted"/>
<evidence type="ECO:0000313" key="1">
    <source>
        <dbReference type="EMBL" id="RAY10661.1"/>
    </source>
</evidence>
<dbReference type="Proteomes" id="UP000251891">
    <property type="component" value="Unassembled WGS sequence"/>
</dbReference>
<comment type="caution">
    <text evidence="1">The sequence shown here is derived from an EMBL/GenBank/DDBJ whole genome shotgun (WGS) entry which is preliminary data.</text>
</comment>
<organism evidence="1 2">
    <name type="scientific">Actinomadura craniellae</name>
    <dbReference type="NCBI Taxonomy" id="2231787"/>
    <lineage>
        <taxon>Bacteria</taxon>
        <taxon>Bacillati</taxon>
        <taxon>Actinomycetota</taxon>
        <taxon>Actinomycetes</taxon>
        <taxon>Streptosporangiales</taxon>
        <taxon>Thermomonosporaceae</taxon>
        <taxon>Actinomadura</taxon>
    </lineage>
</organism>
<evidence type="ECO:0000313" key="2">
    <source>
        <dbReference type="Proteomes" id="UP000251891"/>
    </source>
</evidence>
<accession>A0A365GV51</accession>
<dbReference type="AlphaFoldDB" id="A0A365GV51"/>
<keyword evidence="2" id="KW-1185">Reference proteome</keyword>